<dbReference type="EMBL" id="BMAV01016312">
    <property type="protein sequence ID" value="GFY66986.1"/>
    <property type="molecule type" value="Genomic_DNA"/>
</dbReference>
<evidence type="ECO:0000313" key="2">
    <source>
        <dbReference type="Proteomes" id="UP000886998"/>
    </source>
</evidence>
<protein>
    <submittedName>
        <fullName evidence="1">Uncharacterized protein</fullName>
    </submittedName>
</protein>
<comment type="caution">
    <text evidence="1">The sequence shown here is derived from an EMBL/GenBank/DDBJ whole genome shotgun (WGS) entry which is preliminary data.</text>
</comment>
<accession>A0A8X6Y6G8</accession>
<dbReference type="Proteomes" id="UP000886998">
    <property type="component" value="Unassembled WGS sequence"/>
</dbReference>
<reference evidence="1" key="1">
    <citation type="submission" date="2020-08" db="EMBL/GenBank/DDBJ databases">
        <title>Multicomponent nature underlies the extraordinary mechanical properties of spider dragline silk.</title>
        <authorList>
            <person name="Kono N."/>
            <person name="Nakamura H."/>
            <person name="Mori M."/>
            <person name="Yoshida Y."/>
            <person name="Ohtoshi R."/>
            <person name="Malay A.D."/>
            <person name="Moran D.A.P."/>
            <person name="Tomita M."/>
            <person name="Numata K."/>
            <person name="Arakawa K."/>
        </authorList>
    </citation>
    <scope>NUCLEOTIDE SEQUENCE</scope>
</reference>
<sequence length="112" mass="13138">MMSSPPPQEGGMKGRGCWSPMEWKLNSTFPLLRKRVFSVCCLSEKRGCEMNVSKSRMFCQIRISTTFKAQGESKRMHNRDFSSQRKKNTCVRTMLYNDHKSTIYAYQDPNRR</sequence>
<dbReference type="AlphaFoldDB" id="A0A8X6Y6G8"/>
<name>A0A8X6Y6G8_9ARAC</name>
<organism evidence="1 2">
    <name type="scientific">Trichonephila inaurata madagascariensis</name>
    <dbReference type="NCBI Taxonomy" id="2747483"/>
    <lineage>
        <taxon>Eukaryota</taxon>
        <taxon>Metazoa</taxon>
        <taxon>Ecdysozoa</taxon>
        <taxon>Arthropoda</taxon>
        <taxon>Chelicerata</taxon>
        <taxon>Arachnida</taxon>
        <taxon>Araneae</taxon>
        <taxon>Araneomorphae</taxon>
        <taxon>Entelegynae</taxon>
        <taxon>Araneoidea</taxon>
        <taxon>Nephilidae</taxon>
        <taxon>Trichonephila</taxon>
        <taxon>Trichonephila inaurata</taxon>
    </lineage>
</organism>
<proteinExistence type="predicted"/>
<evidence type="ECO:0000313" key="1">
    <source>
        <dbReference type="EMBL" id="GFY66986.1"/>
    </source>
</evidence>
<keyword evidence="2" id="KW-1185">Reference proteome</keyword>
<gene>
    <name evidence="1" type="ORF">TNIN_302121</name>
</gene>